<dbReference type="EMBL" id="CP043046">
    <property type="protein sequence ID" value="QEI07927.1"/>
    <property type="molecule type" value="Genomic_DNA"/>
</dbReference>
<protein>
    <submittedName>
        <fullName evidence="5">Polysaccharide transporter</fullName>
    </submittedName>
</protein>
<keyword evidence="6" id="KW-1185">Reference proteome</keyword>
<dbReference type="OrthoDB" id="9815244at2"/>
<dbReference type="PANTHER" id="PTHR33619:SF3">
    <property type="entry name" value="POLYSACCHARIDE EXPORT PROTEIN GFCE-RELATED"/>
    <property type="match status" value="1"/>
</dbReference>
<evidence type="ECO:0000256" key="2">
    <source>
        <dbReference type="SAM" id="SignalP"/>
    </source>
</evidence>
<dbReference type="Proteomes" id="UP000325161">
    <property type="component" value="Chromosome"/>
</dbReference>
<dbReference type="InterPro" id="IPR003715">
    <property type="entry name" value="Poly_export_N"/>
</dbReference>
<evidence type="ECO:0000313" key="5">
    <source>
        <dbReference type="EMBL" id="QEI07927.1"/>
    </source>
</evidence>
<sequence>MRSRFWKVVFGAVALWSAAVQAQSEWSPHPGRLAPASVVPSLVEGGAISVVGPGDTLYMTVFGQPELAAQVTVGAEGDITVPFLGPINASGQSPAAVGRRIAEGLEQKGYLRNPQVSIEVVKVRSRIASVLGEVERPGRYPLEGQISLLELLAMAGGPKVDAADTAVVMRRGVGDKPSTRIEVRVANRQSPGREIEDIVLQPGDVVYLVQVPRFYVYGEVNRAGAYPLNTELNVMRALSVAGGVTARGSERRIELRRTDPKTGEVHKSRAQATDQIQAGDVIYVDERLF</sequence>
<dbReference type="AlphaFoldDB" id="A0A5C0B5U6"/>
<keyword evidence="1 2" id="KW-0732">Signal</keyword>
<feature type="domain" description="Soluble ligand binding" evidence="4">
    <location>
        <begin position="129"/>
        <end position="181"/>
    </location>
</feature>
<dbReference type="KEGG" id="pacr:FXN63_20340"/>
<dbReference type="InterPro" id="IPR019554">
    <property type="entry name" value="Soluble_ligand-bd"/>
</dbReference>
<feature type="domain" description="Polysaccharide export protein N-terminal" evidence="3">
    <location>
        <begin position="50"/>
        <end position="120"/>
    </location>
</feature>
<organism evidence="5 6">
    <name type="scientific">Pigmentiphaga aceris</name>
    <dbReference type="NCBI Taxonomy" id="1940612"/>
    <lineage>
        <taxon>Bacteria</taxon>
        <taxon>Pseudomonadati</taxon>
        <taxon>Pseudomonadota</taxon>
        <taxon>Betaproteobacteria</taxon>
        <taxon>Burkholderiales</taxon>
        <taxon>Alcaligenaceae</taxon>
        <taxon>Pigmentiphaga</taxon>
    </lineage>
</organism>
<evidence type="ECO:0000313" key="6">
    <source>
        <dbReference type="Proteomes" id="UP000325161"/>
    </source>
</evidence>
<feature type="signal peptide" evidence="2">
    <location>
        <begin position="1"/>
        <end position="22"/>
    </location>
</feature>
<gene>
    <name evidence="5" type="ORF">FXN63_20340</name>
</gene>
<accession>A0A5C0B5U6</accession>
<dbReference type="Gene3D" id="3.10.560.10">
    <property type="entry name" value="Outer membrane lipoprotein wza domain like"/>
    <property type="match status" value="2"/>
</dbReference>
<dbReference type="GO" id="GO:0015159">
    <property type="term" value="F:polysaccharide transmembrane transporter activity"/>
    <property type="evidence" value="ECO:0007669"/>
    <property type="project" value="InterPro"/>
</dbReference>
<dbReference type="PANTHER" id="PTHR33619">
    <property type="entry name" value="POLYSACCHARIDE EXPORT PROTEIN GFCE-RELATED"/>
    <property type="match status" value="1"/>
</dbReference>
<evidence type="ECO:0000259" key="3">
    <source>
        <dbReference type="Pfam" id="PF02563"/>
    </source>
</evidence>
<dbReference type="Pfam" id="PF10531">
    <property type="entry name" value="SLBB"/>
    <property type="match status" value="2"/>
</dbReference>
<dbReference type="Pfam" id="PF02563">
    <property type="entry name" value="Poly_export"/>
    <property type="match status" value="1"/>
</dbReference>
<reference evidence="5 6" key="1">
    <citation type="submission" date="2019-08" db="EMBL/GenBank/DDBJ databases">
        <title>Amphibian skin-associated Pigmentiphaga: genome sequence and occurrence across geography and hosts.</title>
        <authorList>
            <person name="Bletz M.C."/>
            <person name="Bunk B."/>
            <person name="Sproeer C."/>
            <person name="Biwer P."/>
            <person name="Reiter S."/>
            <person name="Rabemananjara F.C.E."/>
            <person name="Schulz S."/>
            <person name="Overmann J."/>
            <person name="Vences M."/>
        </authorList>
    </citation>
    <scope>NUCLEOTIDE SEQUENCE [LARGE SCALE GENOMIC DNA]</scope>
    <source>
        <strain evidence="5 6">Mada1488</strain>
    </source>
</reference>
<feature type="chain" id="PRO_5022775995" evidence="2">
    <location>
        <begin position="23"/>
        <end position="289"/>
    </location>
</feature>
<feature type="domain" description="Soluble ligand binding" evidence="4">
    <location>
        <begin position="214"/>
        <end position="260"/>
    </location>
</feature>
<dbReference type="InterPro" id="IPR049712">
    <property type="entry name" value="Poly_export"/>
</dbReference>
<evidence type="ECO:0000256" key="1">
    <source>
        <dbReference type="ARBA" id="ARBA00022729"/>
    </source>
</evidence>
<proteinExistence type="predicted"/>
<evidence type="ECO:0000259" key="4">
    <source>
        <dbReference type="Pfam" id="PF10531"/>
    </source>
</evidence>
<dbReference type="RefSeq" id="WP_148816974.1">
    <property type="nucleotide sequence ID" value="NZ_CP043046.1"/>
</dbReference>
<name>A0A5C0B5U6_9BURK</name>